<evidence type="ECO:0000256" key="3">
    <source>
        <dbReference type="ARBA" id="ARBA00022490"/>
    </source>
</evidence>
<keyword evidence="10 13" id="KW-0670">Pyruvate</keyword>
<organism evidence="15 16">
    <name type="scientific">Pseudorhodoferax soli</name>
    <dbReference type="NCBI Taxonomy" id="545864"/>
    <lineage>
        <taxon>Bacteria</taxon>
        <taxon>Pseudomonadati</taxon>
        <taxon>Pseudomonadota</taxon>
        <taxon>Betaproteobacteria</taxon>
        <taxon>Burkholderiales</taxon>
        <taxon>Comamonadaceae</taxon>
    </lineage>
</organism>
<comment type="subcellular location">
    <subcellularLocation>
        <location evidence="1 13">Cytoplasm</location>
    </subcellularLocation>
</comment>
<evidence type="ECO:0000313" key="15">
    <source>
        <dbReference type="EMBL" id="RCW74120.1"/>
    </source>
</evidence>
<dbReference type="RefSeq" id="WP_114467255.1">
    <property type="nucleotide sequence ID" value="NZ_QPJK01000002.1"/>
</dbReference>
<dbReference type="OrthoDB" id="9803760at2"/>
<keyword evidence="8 13" id="KW-0131">Cell cycle</keyword>
<evidence type="ECO:0000256" key="10">
    <source>
        <dbReference type="ARBA" id="ARBA00023317"/>
    </source>
</evidence>
<evidence type="ECO:0000256" key="1">
    <source>
        <dbReference type="ARBA" id="ARBA00004496"/>
    </source>
</evidence>
<feature type="binding site" evidence="13">
    <location>
        <position position="93"/>
    </location>
    <ligand>
        <name>UDP-N-acetyl-alpha-D-glucosamine</name>
        <dbReference type="ChEBI" id="CHEBI:57705"/>
    </ligand>
</feature>
<feature type="binding site" evidence="13">
    <location>
        <position position="313"/>
    </location>
    <ligand>
        <name>UDP-N-acetyl-alpha-D-glucosamine</name>
        <dbReference type="ChEBI" id="CHEBI:57705"/>
    </ligand>
</feature>
<dbReference type="GO" id="GO:0009252">
    <property type="term" value="P:peptidoglycan biosynthetic process"/>
    <property type="evidence" value="ECO:0007669"/>
    <property type="project" value="UniProtKB-UniRule"/>
</dbReference>
<dbReference type="InterPro" id="IPR001986">
    <property type="entry name" value="Enolpyruvate_Tfrase_dom"/>
</dbReference>
<evidence type="ECO:0000256" key="9">
    <source>
        <dbReference type="ARBA" id="ARBA00023316"/>
    </source>
</evidence>
<keyword evidence="16" id="KW-1185">Reference proteome</keyword>
<comment type="catalytic activity">
    <reaction evidence="12 13">
        <text>phosphoenolpyruvate + UDP-N-acetyl-alpha-D-glucosamine = UDP-N-acetyl-3-O-(1-carboxyvinyl)-alpha-D-glucosamine + phosphate</text>
        <dbReference type="Rhea" id="RHEA:18681"/>
        <dbReference type="ChEBI" id="CHEBI:43474"/>
        <dbReference type="ChEBI" id="CHEBI:57705"/>
        <dbReference type="ChEBI" id="CHEBI:58702"/>
        <dbReference type="ChEBI" id="CHEBI:68483"/>
        <dbReference type="EC" id="2.5.1.7"/>
    </reaction>
</comment>
<evidence type="ECO:0000256" key="13">
    <source>
        <dbReference type="HAMAP-Rule" id="MF_00111"/>
    </source>
</evidence>
<protein>
    <recommendedName>
        <fullName evidence="13">UDP-N-acetylglucosamine 1-carboxyvinyltransferase</fullName>
        <ecNumber evidence="13">2.5.1.7</ecNumber>
    </recommendedName>
    <alternativeName>
        <fullName evidence="13">Enoylpyruvate transferase</fullName>
    </alternativeName>
    <alternativeName>
        <fullName evidence="13">UDP-N-acetylglucosamine enolpyruvyl transferase</fullName>
        <shortName evidence="13">EPT</shortName>
    </alternativeName>
</protein>
<evidence type="ECO:0000259" key="14">
    <source>
        <dbReference type="Pfam" id="PF00275"/>
    </source>
</evidence>
<evidence type="ECO:0000256" key="12">
    <source>
        <dbReference type="ARBA" id="ARBA00047527"/>
    </source>
</evidence>
<accession>A0A368Y1B7</accession>
<evidence type="ECO:0000256" key="11">
    <source>
        <dbReference type="ARBA" id="ARBA00038367"/>
    </source>
</evidence>
<comment type="function">
    <text evidence="13">Cell wall formation. Adds enolpyruvyl to UDP-N-acetylglucosamine.</text>
</comment>
<dbReference type="PANTHER" id="PTHR43783">
    <property type="entry name" value="UDP-N-ACETYLGLUCOSAMINE 1-CARBOXYVINYLTRANSFERASE"/>
    <property type="match status" value="1"/>
</dbReference>
<keyword evidence="9 13" id="KW-0961">Cell wall biogenesis/degradation</keyword>
<dbReference type="GO" id="GO:0008360">
    <property type="term" value="P:regulation of cell shape"/>
    <property type="evidence" value="ECO:0007669"/>
    <property type="project" value="UniProtKB-KW"/>
</dbReference>
<name>A0A368Y1B7_9BURK</name>
<sequence length="426" mass="45733">MDKLLIRGGRRLSGEVRISGAKNAALPELCAALLTDEKVELSNVPHLQDVATMLKLIRNMGVAVEQHDDGRVAINARSLDKPEAPYELVKTMRASVLALGPLLARFGHATVSLPGGCAIGSRPVDQHIKGLQAMGAQIVVEHGYMIARLPEGRTRLRGAHITTDMVTVTGTENFLMAAALAEGETVLENAAQEPEIPDLAEMLIAMGARIHGHGTRRIVVEGVERLHGCQHAVVADRIEAGTFLCAVAAAGGDVLLQGARADHMDAVIEKLRDAGARVQVVEGGVRVQADAPAYEFLRAQNFRTTEYPGFPTDMQAQFMALNCISQGASKVTETIFENRFMHVNELVRLGARIQIDGKVALIEGAPRLSGATVMATDLRASASLVIAGLVADGETLVDRVYHLDRGYDRMETKLRGIGADIERVKA</sequence>
<evidence type="ECO:0000256" key="4">
    <source>
        <dbReference type="ARBA" id="ARBA00022618"/>
    </source>
</evidence>
<comment type="pathway">
    <text evidence="2 13">Cell wall biogenesis; peptidoglycan biosynthesis.</text>
</comment>
<comment type="caution">
    <text evidence="15">The sequence shown here is derived from an EMBL/GenBank/DDBJ whole genome shotgun (WGS) entry which is preliminary data.</text>
</comment>
<feature type="active site" description="Proton donor" evidence="13">
    <location>
        <position position="117"/>
    </location>
</feature>
<dbReference type="HAMAP" id="MF_00111">
    <property type="entry name" value="MurA"/>
    <property type="match status" value="1"/>
</dbReference>
<dbReference type="FunFam" id="3.65.10.10:FF:000001">
    <property type="entry name" value="UDP-N-acetylglucosamine 1-carboxyvinyltransferase"/>
    <property type="match status" value="1"/>
</dbReference>
<evidence type="ECO:0000256" key="6">
    <source>
        <dbReference type="ARBA" id="ARBA00022960"/>
    </source>
</evidence>
<gene>
    <name evidence="13" type="primary">murA</name>
    <name evidence="15" type="ORF">DES41_102441</name>
</gene>
<dbReference type="UniPathway" id="UPA00219"/>
<dbReference type="InterPro" id="IPR036968">
    <property type="entry name" value="Enolpyruvate_Tfrase_sf"/>
</dbReference>
<keyword evidence="6 13" id="KW-0133">Cell shape</keyword>
<dbReference type="Pfam" id="PF00275">
    <property type="entry name" value="EPSP_synthase"/>
    <property type="match status" value="1"/>
</dbReference>
<keyword evidence="5 13" id="KW-0808">Transferase</keyword>
<dbReference type="EMBL" id="QPJK01000002">
    <property type="protein sequence ID" value="RCW74120.1"/>
    <property type="molecule type" value="Genomic_DNA"/>
</dbReference>
<proteinExistence type="inferred from homology"/>
<comment type="caution">
    <text evidence="13">Lacks conserved residue(s) required for the propagation of feature annotation.</text>
</comment>
<evidence type="ECO:0000256" key="5">
    <source>
        <dbReference type="ARBA" id="ARBA00022679"/>
    </source>
</evidence>
<dbReference type="SUPFAM" id="SSF55205">
    <property type="entry name" value="EPT/RTPC-like"/>
    <property type="match status" value="1"/>
</dbReference>
<dbReference type="GO" id="GO:0008760">
    <property type="term" value="F:UDP-N-acetylglucosamine 1-carboxyvinyltransferase activity"/>
    <property type="evidence" value="ECO:0007669"/>
    <property type="project" value="UniProtKB-UniRule"/>
</dbReference>
<evidence type="ECO:0000256" key="7">
    <source>
        <dbReference type="ARBA" id="ARBA00022984"/>
    </source>
</evidence>
<feature type="domain" description="Enolpyruvate transferase" evidence="14">
    <location>
        <begin position="7"/>
        <end position="414"/>
    </location>
</feature>
<dbReference type="GO" id="GO:0071555">
    <property type="term" value="P:cell wall organization"/>
    <property type="evidence" value="ECO:0007669"/>
    <property type="project" value="UniProtKB-KW"/>
</dbReference>
<dbReference type="Proteomes" id="UP000252884">
    <property type="component" value="Unassembled WGS sequence"/>
</dbReference>
<dbReference type="GO" id="GO:0019277">
    <property type="term" value="P:UDP-N-acetylgalactosamine biosynthetic process"/>
    <property type="evidence" value="ECO:0007669"/>
    <property type="project" value="InterPro"/>
</dbReference>
<dbReference type="InterPro" id="IPR013792">
    <property type="entry name" value="RNA3'P_cycl/enolpyr_Trfase_a/b"/>
</dbReference>
<dbReference type="CDD" id="cd01555">
    <property type="entry name" value="UdpNAET"/>
    <property type="match status" value="1"/>
</dbReference>
<dbReference type="InterPro" id="IPR005750">
    <property type="entry name" value="UDP_GlcNAc_COvinyl_MurA"/>
</dbReference>
<dbReference type="AlphaFoldDB" id="A0A368Y1B7"/>
<dbReference type="EC" id="2.5.1.7" evidence="13"/>
<dbReference type="NCBIfam" id="TIGR01072">
    <property type="entry name" value="murA"/>
    <property type="match status" value="1"/>
</dbReference>
<dbReference type="Gene3D" id="3.65.10.10">
    <property type="entry name" value="Enolpyruvate transferase domain"/>
    <property type="match status" value="2"/>
</dbReference>
<evidence type="ECO:0000313" key="16">
    <source>
        <dbReference type="Proteomes" id="UP000252884"/>
    </source>
</evidence>
<feature type="binding site" evidence="13">
    <location>
        <begin position="122"/>
        <end position="126"/>
    </location>
    <ligand>
        <name>UDP-N-acetyl-alpha-D-glucosamine</name>
        <dbReference type="ChEBI" id="CHEBI:57705"/>
    </ligand>
</feature>
<evidence type="ECO:0000256" key="8">
    <source>
        <dbReference type="ARBA" id="ARBA00023306"/>
    </source>
</evidence>
<dbReference type="GO" id="GO:0051301">
    <property type="term" value="P:cell division"/>
    <property type="evidence" value="ECO:0007669"/>
    <property type="project" value="UniProtKB-KW"/>
</dbReference>
<dbReference type="InterPro" id="IPR050068">
    <property type="entry name" value="MurA_subfamily"/>
</dbReference>
<dbReference type="PANTHER" id="PTHR43783:SF1">
    <property type="entry name" value="UDP-N-ACETYLGLUCOSAMINE 1-CARBOXYVINYLTRANSFERASE"/>
    <property type="match status" value="1"/>
</dbReference>
<dbReference type="GO" id="GO:0005737">
    <property type="term" value="C:cytoplasm"/>
    <property type="evidence" value="ECO:0007669"/>
    <property type="project" value="UniProtKB-SubCell"/>
</dbReference>
<keyword evidence="4 13" id="KW-0132">Cell division</keyword>
<comment type="similarity">
    <text evidence="11 13">Belongs to the EPSP synthase family. MurA subfamily.</text>
</comment>
<feature type="binding site" evidence="13">
    <location>
        <begin position="22"/>
        <end position="23"/>
    </location>
    <ligand>
        <name>phosphoenolpyruvate</name>
        <dbReference type="ChEBI" id="CHEBI:58702"/>
    </ligand>
</feature>
<keyword evidence="7 13" id="KW-0573">Peptidoglycan synthesis</keyword>
<feature type="binding site" evidence="13">
    <location>
        <position position="335"/>
    </location>
    <ligand>
        <name>UDP-N-acetyl-alpha-D-glucosamine</name>
        <dbReference type="ChEBI" id="CHEBI:57705"/>
    </ligand>
</feature>
<keyword evidence="3 13" id="KW-0963">Cytoplasm</keyword>
<evidence type="ECO:0000256" key="2">
    <source>
        <dbReference type="ARBA" id="ARBA00004752"/>
    </source>
</evidence>
<dbReference type="NCBIfam" id="NF006873">
    <property type="entry name" value="PRK09369.1"/>
    <property type="match status" value="1"/>
</dbReference>
<reference evidence="15 16" key="1">
    <citation type="submission" date="2018-07" db="EMBL/GenBank/DDBJ databases">
        <title>Genomic Encyclopedia of Type Strains, Phase IV (KMG-IV): sequencing the most valuable type-strain genomes for metagenomic binning, comparative biology and taxonomic classification.</title>
        <authorList>
            <person name="Goeker M."/>
        </authorList>
    </citation>
    <scope>NUCLEOTIDE SEQUENCE [LARGE SCALE GENOMIC DNA]</scope>
    <source>
        <strain evidence="15 16">DSM 21634</strain>
    </source>
</reference>
<feature type="modified residue" description="2-(S-cysteinyl)pyruvic acid O-phosphothioketal" evidence="13">
    <location>
        <position position="117"/>
    </location>
</feature>